<proteinExistence type="predicted"/>
<accession>A0ABU1VWT8</accession>
<sequence length="56" mass="6252">MRHKAGAYEIYGADAKCLVCFTTEVEAAEELIILQKNIPNARLVHFHPKPVESDLA</sequence>
<dbReference type="Proteomes" id="UP001257909">
    <property type="component" value="Unassembled WGS sequence"/>
</dbReference>
<evidence type="ECO:0000313" key="2">
    <source>
        <dbReference type="Proteomes" id="UP001257909"/>
    </source>
</evidence>
<comment type="caution">
    <text evidence="1">The sequence shown here is derived from an EMBL/GenBank/DDBJ whole genome shotgun (WGS) entry which is preliminary data.</text>
</comment>
<evidence type="ECO:0000313" key="1">
    <source>
        <dbReference type="EMBL" id="MDR7120199.1"/>
    </source>
</evidence>
<organism evidence="1 2">
    <name type="scientific">Rheinheimera soli</name>
    <dbReference type="NCBI Taxonomy" id="443616"/>
    <lineage>
        <taxon>Bacteria</taxon>
        <taxon>Pseudomonadati</taxon>
        <taxon>Pseudomonadota</taxon>
        <taxon>Gammaproteobacteria</taxon>
        <taxon>Chromatiales</taxon>
        <taxon>Chromatiaceae</taxon>
        <taxon>Rheinheimera</taxon>
    </lineage>
</organism>
<protein>
    <recommendedName>
        <fullName evidence="3">DUF3303 domain-containing protein</fullName>
    </recommendedName>
</protein>
<reference evidence="1 2" key="1">
    <citation type="submission" date="2023-07" db="EMBL/GenBank/DDBJ databases">
        <title>Sorghum-associated microbial communities from plants grown in Nebraska, USA.</title>
        <authorList>
            <person name="Schachtman D."/>
        </authorList>
    </citation>
    <scope>NUCLEOTIDE SEQUENCE [LARGE SCALE GENOMIC DNA]</scope>
    <source>
        <strain evidence="1 2">4138</strain>
    </source>
</reference>
<keyword evidence="2" id="KW-1185">Reference proteome</keyword>
<gene>
    <name evidence="1" type="ORF">J2W69_001128</name>
</gene>
<evidence type="ECO:0008006" key="3">
    <source>
        <dbReference type="Google" id="ProtNLM"/>
    </source>
</evidence>
<dbReference type="EMBL" id="JAVDWR010000002">
    <property type="protein sequence ID" value="MDR7120199.1"/>
    <property type="molecule type" value="Genomic_DNA"/>
</dbReference>
<name>A0ABU1VWT8_9GAMM</name>